<dbReference type="InterPro" id="IPR021131">
    <property type="entry name" value="Ribosomal_uL15/eL18"/>
</dbReference>
<keyword evidence="4" id="KW-0699">rRNA-binding</keyword>
<sequence length="150" mass="16035">MNLSNLQPAKGSVHNQNKRVGRGEGSGKGGTSTKGHKGAKSRSGYSRKIGFEGGQMPLQRRVPKFGFKNINRVEYDVINLEKLQSLVDSGVVKDTVDFALLVELGLTSKNSLVKVLGRGEIKAKLKVSAHKFSTSAKEAIEAAGGEIVTL</sequence>
<dbReference type="HAMAP" id="MF_01341">
    <property type="entry name" value="Ribosomal_uL15"/>
    <property type="match status" value="1"/>
</dbReference>
<evidence type="ECO:0000313" key="11">
    <source>
        <dbReference type="Proteomes" id="UP000183077"/>
    </source>
</evidence>
<dbReference type="InterPro" id="IPR005749">
    <property type="entry name" value="Ribosomal_uL15_bac-type"/>
</dbReference>
<dbReference type="Pfam" id="PF00828">
    <property type="entry name" value="Ribosomal_L27A"/>
    <property type="match status" value="1"/>
</dbReference>
<reference evidence="9 11" key="2">
    <citation type="submission" date="2016-10" db="EMBL/GenBank/DDBJ databases">
        <authorList>
            <person name="de Groot N.N."/>
        </authorList>
    </citation>
    <scope>NUCLEOTIDE SEQUENCE [LARGE SCALE GENOMIC DNA]</scope>
    <source>
        <strain evidence="9 11">DSM 23048</strain>
    </source>
</reference>
<dbReference type="GO" id="GO:0003735">
    <property type="term" value="F:structural constituent of ribosome"/>
    <property type="evidence" value="ECO:0007669"/>
    <property type="project" value="InterPro"/>
</dbReference>
<evidence type="ECO:0000256" key="6">
    <source>
        <dbReference type="SAM" id="MobiDB-lite"/>
    </source>
</evidence>
<gene>
    <name evidence="4" type="primary">rplO</name>
    <name evidence="8" type="ORF">AV926_16915</name>
    <name evidence="9" type="ORF">SAMN04488018_10117</name>
</gene>
<feature type="region of interest" description="Disordered" evidence="6">
    <location>
        <begin position="1"/>
        <end position="51"/>
    </location>
</feature>
<name>A0A165QJQ0_9FLAO</name>
<dbReference type="EMBL" id="FNYS01000001">
    <property type="protein sequence ID" value="SEI47240.1"/>
    <property type="molecule type" value="Genomic_DNA"/>
</dbReference>
<dbReference type="GO" id="GO:0019843">
    <property type="term" value="F:rRNA binding"/>
    <property type="evidence" value="ECO:0007669"/>
    <property type="project" value="UniProtKB-UniRule"/>
</dbReference>
<evidence type="ECO:0000256" key="2">
    <source>
        <dbReference type="ARBA" id="ARBA00022980"/>
    </source>
</evidence>
<dbReference type="NCBIfam" id="TIGR01071">
    <property type="entry name" value="rplO_bact"/>
    <property type="match status" value="1"/>
</dbReference>
<evidence type="ECO:0000256" key="3">
    <source>
        <dbReference type="ARBA" id="ARBA00023274"/>
    </source>
</evidence>
<feature type="domain" description="Large ribosomal subunit protein uL15/eL18" evidence="7">
    <location>
        <begin position="77"/>
        <end position="148"/>
    </location>
</feature>
<keyword evidence="2 4" id="KW-0689">Ribosomal protein</keyword>
<dbReference type="InterPro" id="IPR036227">
    <property type="entry name" value="Ribosomal_uL15/eL18_sf"/>
</dbReference>
<proteinExistence type="inferred from homology"/>
<evidence type="ECO:0000313" key="9">
    <source>
        <dbReference type="EMBL" id="SEI47240.1"/>
    </source>
</evidence>
<evidence type="ECO:0000256" key="5">
    <source>
        <dbReference type="RuleBase" id="RU003888"/>
    </source>
</evidence>
<keyword evidence="3 4" id="KW-0687">Ribonucleoprotein</keyword>
<dbReference type="OrthoDB" id="9810293at2"/>
<dbReference type="AlphaFoldDB" id="A0A165QJQ0"/>
<evidence type="ECO:0000313" key="8">
    <source>
        <dbReference type="EMBL" id="KZE75294.1"/>
    </source>
</evidence>
<dbReference type="InterPro" id="IPR001196">
    <property type="entry name" value="Ribosomal_uL15_CS"/>
</dbReference>
<feature type="compositionally biased region" description="Gly residues" evidence="6">
    <location>
        <begin position="23"/>
        <end position="32"/>
    </location>
</feature>
<dbReference type="SUPFAM" id="SSF52080">
    <property type="entry name" value="Ribosomal proteins L15p and L18e"/>
    <property type="match status" value="1"/>
</dbReference>
<accession>A0A165QJQ0</accession>
<evidence type="ECO:0000256" key="4">
    <source>
        <dbReference type="HAMAP-Rule" id="MF_01341"/>
    </source>
</evidence>
<reference evidence="8 10" key="1">
    <citation type="submission" date="2016-01" db="EMBL/GenBank/DDBJ databases">
        <title>Whole genome sequencing of Myroides marinus L41.</title>
        <authorList>
            <person name="Hong K.W."/>
        </authorList>
    </citation>
    <scope>NUCLEOTIDE SEQUENCE [LARGE SCALE GENOMIC DNA]</scope>
    <source>
        <strain evidence="8 10">L41</strain>
    </source>
</reference>
<comment type="similarity">
    <text evidence="1 4 5">Belongs to the universal ribosomal protein uL15 family.</text>
</comment>
<dbReference type="GeneID" id="82255252"/>
<keyword evidence="10" id="KW-1185">Reference proteome</keyword>
<dbReference type="PANTHER" id="PTHR12934:SF11">
    <property type="entry name" value="LARGE RIBOSOMAL SUBUNIT PROTEIN UL15M"/>
    <property type="match status" value="1"/>
</dbReference>
<dbReference type="PANTHER" id="PTHR12934">
    <property type="entry name" value="50S RIBOSOMAL PROTEIN L15"/>
    <property type="match status" value="1"/>
</dbReference>
<dbReference type="GO" id="GO:0022625">
    <property type="term" value="C:cytosolic large ribosomal subunit"/>
    <property type="evidence" value="ECO:0007669"/>
    <property type="project" value="TreeGrafter"/>
</dbReference>
<dbReference type="GO" id="GO:0006412">
    <property type="term" value="P:translation"/>
    <property type="evidence" value="ECO:0007669"/>
    <property type="project" value="UniProtKB-UniRule"/>
</dbReference>
<dbReference type="EMBL" id="LQNU01000084">
    <property type="protein sequence ID" value="KZE75294.1"/>
    <property type="molecule type" value="Genomic_DNA"/>
</dbReference>
<evidence type="ECO:0000256" key="1">
    <source>
        <dbReference type="ARBA" id="ARBA00007320"/>
    </source>
</evidence>
<comment type="subunit">
    <text evidence="4">Part of the 50S ribosomal subunit.</text>
</comment>
<comment type="function">
    <text evidence="4">Binds to the 23S rRNA.</text>
</comment>
<evidence type="ECO:0000259" key="7">
    <source>
        <dbReference type="Pfam" id="PF00828"/>
    </source>
</evidence>
<dbReference type="Proteomes" id="UP000076630">
    <property type="component" value="Unassembled WGS sequence"/>
</dbReference>
<organism evidence="8 10">
    <name type="scientific">Myroides marinus</name>
    <dbReference type="NCBI Taxonomy" id="703342"/>
    <lineage>
        <taxon>Bacteria</taxon>
        <taxon>Pseudomonadati</taxon>
        <taxon>Bacteroidota</taxon>
        <taxon>Flavobacteriia</taxon>
        <taxon>Flavobacteriales</taxon>
        <taxon>Flavobacteriaceae</taxon>
        <taxon>Myroides</taxon>
    </lineage>
</organism>
<keyword evidence="4" id="KW-0694">RNA-binding</keyword>
<dbReference type="Proteomes" id="UP000183077">
    <property type="component" value="Unassembled WGS sequence"/>
</dbReference>
<evidence type="ECO:0000313" key="10">
    <source>
        <dbReference type="Proteomes" id="UP000076630"/>
    </source>
</evidence>
<dbReference type="InterPro" id="IPR030878">
    <property type="entry name" value="Ribosomal_uL15"/>
</dbReference>
<dbReference type="RefSeq" id="WP_038988268.1">
    <property type="nucleotide sequence ID" value="NZ_FNYS01000001.1"/>
</dbReference>
<dbReference type="Gene3D" id="3.100.10.10">
    <property type="match status" value="1"/>
</dbReference>
<protein>
    <recommendedName>
        <fullName evidence="4">Large ribosomal subunit protein uL15</fullName>
    </recommendedName>
</protein>
<dbReference type="PROSITE" id="PS00475">
    <property type="entry name" value="RIBOSOMAL_L15"/>
    <property type="match status" value="1"/>
</dbReference>